<evidence type="ECO:0000313" key="2">
    <source>
        <dbReference type="EMBL" id="CAL4246170.1"/>
    </source>
</evidence>
<feature type="signal peptide" evidence="1">
    <location>
        <begin position="1"/>
        <end position="16"/>
    </location>
</feature>
<dbReference type="Proteomes" id="UP001497623">
    <property type="component" value="Unassembled WGS sequence"/>
</dbReference>
<proteinExistence type="predicted"/>
<evidence type="ECO:0000256" key="1">
    <source>
        <dbReference type="SAM" id="SignalP"/>
    </source>
</evidence>
<sequence>MAVIIVLLCLFGAAIGDLDTHIYPDHCKPSPGFESNDTSNGTTPRYVTLRPVERCCPQCDKCKHLGGFCALKWAVELYPQCCDFEPVEPCRDYSCKCCIKCGDDKCSPCVETGGNCRAECRAGELEDKNNVCSYYNNGTGCKCCKKCEATSECTDANGICTTDPDNCPTGTYASTGCCGGCYCCKPVLVPNPSGGCDDAGAYCSETSDCATGYYSCFGACLKTLFTAGLESTELGFCCVPKNTAGQGVGRIEAVPFLLNQQQDIRKHPRQLFD</sequence>
<feature type="chain" id="PRO_5043495015" evidence="1">
    <location>
        <begin position="17"/>
        <end position="273"/>
    </location>
</feature>
<gene>
    <name evidence="2" type="ORF">MNOR_LOCUS41195</name>
</gene>
<keyword evidence="1" id="KW-0732">Signal</keyword>
<dbReference type="EMBL" id="CAXKWB010143833">
    <property type="protein sequence ID" value="CAL4246170.1"/>
    <property type="molecule type" value="Genomic_DNA"/>
</dbReference>
<organism evidence="2 3">
    <name type="scientific">Meganyctiphanes norvegica</name>
    <name type="common">Northern krill</name>
    <name type="synonym">Thysanopoda norvegica</name>
    <dbReference type="NCBI Taxonomy" id="48144"/>
    <lineage>
        <taxon>Eukaryota</taxon>
        <taxon>Metazoa</taxon>
        <taxon>Ecdysozoa</taxon>
        <taxon>Arthropoda</taxon>
        <taxon>Crustacea</taxon>
        <taxon>Multicrustacea</taxon>
        <taxon>Malacostraca</taxon>
        <taxon>Eumalacostraca</taxon>
        <taxon>Eucarida</taxon>
        <taxon>Euphausiacea</taxon>
        <taxon>Euphausiidae</taxon>
        <taxon>Meganyctiphanes</taxon>
    </lineage>
</organism>
<keyword evidence="3" id="KW-1185">Reference proteome</keyword>
<accession>A0AAV2SSK8</accession>
<protein>
    <submittedName>
        <fullName evidence="2">Uncharacterized protein</fullName>
    </submittedName>
</protein>
<evidence type="ECO:0000313" key="3">
    <source>
        <dbReference type="Proteomes" id="UP001497623"/>
    </source>
</evidence>
<comment type="caution">
    <text evidence="2">The sequence shown here is derived from an EMBL/GenBank/DDBJ whole genome shotgun (WGS) entry which is preliminary data.</text>
</comment>
<dbReference type="AlphaFoldDB" id="A0AAV2SSK8"/>
<name>A0AAV2SSK8_MEGNR</name>
<reference evidence="2 3" key="1">
    <citation type="submission" date="2024-05" db="EMBL/GenBank/DDBJ databases">
        <authorList>
            <person name="Wallberg A."/>
        </authorList>
    </citation>
    <scope>NUCLEOTIDE SEQUENCE [LARGE SCALE GENOMIC DNA]</scope>
</reference>